<feature type="compositionally biased region" description="Acidic residues" evidence="17">
    <location>
        <begin position="1305"/>
        <end position="1319"/>
    </location>
</feature>
<keyword evidence="3" id="KW-0145">Chemotaxis</keyword>
<feature type="compositionally biased region" description="Polar residues" evidence="17">
    <location>
        <begin position="977"/>
        <end position="989"/>
    </location>
</feature>
<dbReference type="FunFam" id="2.60.40.10:FF:000026">
    <property type="entry name" value="roundabout homolog 2 isoform X1"/>
    <property type="match status" value="1"/>
</dbReference>
<feature type="domain" description="Fibronectin type-III" evidence="21">
    <location>
        <begin position="553"/>
        <end position="647"/>
    </location>
</feature>
<keyword evidence="9" id="KW-0524">Neurogenesis</keyword>
<evidence type="ECO:0000256" key="5">
    <source>
        <dbReference type="ARBA" id="ARBA00022692"/>
    </source>
</evidence>
<name>A0A3B3BA24_ORYME</name>
<evidence type="ECO:0000256" key="16">
    <source>
        <dbReference type="ARBA" id="ARBA00061206"/>
    </source>
</evidence>
<dbReference type="RefSeq" id="XP_036070757.1">
    <property type="nucleotide sequence ID" value="XM_036214864.1"/>
</dbReference>
<comment type="subcellular location">
    <subcellularLocation>
        <location evidence="1">Membrane</location>
        <topology evidence="1">Single-pass type I membrane protein</topology>
    </subcellularLocation>
</comment>
<evidence type="ECO:0000256" key="10">
    <source>
        <dbReference type="ARBA" id="ARBA00022989"/>
    </source>
</evidence>
<dbReference type="SMART" id="SM00408">
    <property type="entry name" value="IGc2"/>
    <property type="match status" value="5"/>
</dbReference>
<evidence type="ECO:0000256" key="13">
    <source>
        <dbReference type="ARBA" id="ARBA00023170"/>
    </source>
</evidence>
<feature type="domain" description="Fibronectin type-III" evidence="21">
    <location>
        <begin position="768"/>
        <end position="865"/>
    </location>
</feature>
<feature type="compositionally biased region" description="Basic and acidic residues" evidence="17">
    <location>
        <begin position="1447"/>
        <end position="1488"/>
    </location>
</feature>
<evidence type="ECO:0000256" key="11">
    <source>
        <dbReference type="ARBA" id="ARBA00023136"/>
    </source>
</evidence>
<evidence type="ECO:0000256" key="19">
    <source>
        <dbReference type="SAM" id="SignalP"/>
    </source>
</evidence>
<evidence type="ECO:0000256" key="7">
    <source>
        <dbReference type="ARBA" id="ARBA00022737"/>
    </source>
</evidence>
<feature type="domain" description="Ig-like" evidence="20">
    <location>
        <begin position="246"/>
        <end position="333"/>
    </location>
</feature>
<keyword evidence="8" id="KW-0221">Differentiation</keyword>
<dbReference type="GO" id="GO:0006935">
    <property type="term" value="P:chemotaxis"/>
    <property type="evidence" value="ECO:0007669"/>
    <property type="project" value="UniProtKB-KW"/>
</dbReference>
<feature type="compositionally biased region" description="Low complexity" evidence="17">
    <location>
        <begin position="1144"/>
        <end position="1154"/>
    </location>
</feature>
<evidence type="ECO:0000313" key="23">
    <source>
        <dbReference type="Proteomes" id="UP000261560"/>
    </source>
</evidence>
<evidence type="ECO:0000256" key="1">
    <source>
        <dbReference type="ARBA" id="ARBA00004479"/>
    </source>
</evidence>
<dbReference type="CDD" id="cd07693">
    <property type="entry name" value="IgC_1_Robo"/>
    <property type="match status" value="1"/>
</dbReference>
<evidence type="ECO:0000313" key="22">
    <source>
        <dbReference type="Ensembl" id="ENSOMEP00000002004.1"/>
    </source>
</evidence>
<dbReference type="InterPro" id="IPR003598">
    <property type="entry name" value="Ig_sub2"/>
</dbReference>
<evidence type="ECO:0000256" key="18">
    <source>
        <dbReference type="SAM" id="Phobius"/>
    </source>
</evidence>
<comment type="similarity">
    <text evidence="16">Belongs to the immunoglobulin superfamily. ROBO family.</text>
</comment>
<evidence type="ECO:0000259" key="21">
    <source>
        <dbReference type="PROSITE" id="PS50853"/>
    </source>
</evidence>
<dbReference type="FunFam" id="2.60.40.10:FF:000065">
    <property type="entry name" value="roundabout homolog 1 isoform X3"/>
    <property type="match status" value="1"/>
</dbReference>
<dbReference type="FunFam" id="2.60.40.10:FF:000008">
    <property type="entry name" value="roundabout homolog 2 isoform X2"/>
    <property type="match status" value="2"/>
</dbReference>
<feature type="domain" description="Ig-like" evidence="20">
    <location>
        <begin position="342"/>
        <end position="437"/>
    </location>
</feature>
<evidence type="ECO:0000256" key="15">
    <source>
        <dbReference type="ARBA" id="ARBA00023319"/>
    </source>
</evidence>
<evidence type="ECO:0000256" key="8">
    <source>
        <dbReference type="ARBA" id="ARBA00022782"/>
    </source>
</evidence>
<dbReference type="GO" id="GO:0016020">
    <property type="term" value="C:membrane"/>
    <property type="evidence" value="ECO:0007669"/>
    <property type="project" value="UniProtKB-SubCell"/>
</dbReference>
<dbReference type="SUPFAM" id="SSF49265">
    <property type="entry name" value="Fibronectin type III"/>
    <property type="match status" value="2"/>
</dbReference>
<reference evidence="22" key="1">
    <citation type="submission" date="2025-08" db="UniProtKB">
        <authorList>
            <consortium name="Ensembl"/>
        </authorList>
    </citation>
    <scope>IDENTIFICATION</scope>
</reference>
<reference evidence="22" key="2">
    <citation type="submission" date="2025-09" db="UniProtKB">
        <authorList>
            <consortium name="Ensembl"/>
        </authorList>
    </citation>
    <scope>IDENTIFICATION</scope>
</reference>
<evidence type="ECO:0000259" key="20">
    <source>
        <dbReference type="PROSITE" id="PS50835"/>
    </source>
</evidence>
<dbReference type="InterPro" id="IPR036116">
    <property type="entry name" value="FN3_sf"/>
</dbReference>
<evidence type="ECO:0000256" key="14">
    <source>
        <dbReference type="ARBA" id="ARBA00023180"/>
    </source>
</evidence>
<dbReference type="FunFam" id="2.60.40.10:FF:000043">
    <property type="entry name" value="roundabout homolog 2 isoform X2"/>
    <property type="match status" value="1"/>
</dbReference>
<dbReference type="SMART" id="SM00409">
    <property type="entry name" value="IG"/>
    <property type="match status" value="5"/>
</dbReference>
<keyword evidence="15" id="KW-0393">Immunoglobulin domain</keyword>
<dbReference type="SMART" id="SM00060">
    <property type="entry name" value="FN3"/>
    <property type="match status" value="3"/>
</dbReference>
<dbReference type="InterPro" id="IPR003961">
    <property type="entry name" value="FN3_dom"/>
</dbReference>
<sequence length="1551" mass="169415">MFSRANSGFFSVFELVFLLLVLSGCPKLTCQARNKGRWNKGGSRLRQEDSPPRIVEHPSDLIVSKGEPATLNCKAEGRPPPTVEWYKDGERVVTDKDDPRSHRMLLPTGSLFFLRIVHGRRSKPDEGSYVCVARNYLGEAVSRNASLEVALLRDDFRQNPIDVVVAAGEPAILECVPPRGHPEPTIYWKKDKVRIDDKDDRITIRGGKLMISNTRKSDAGMYICVGTNMVGERESETAQLTVFERPTFIRRPINQVVLEEELVEFRCQVQGDPQPNVRWRKDDVDVPRGRYEIKYDKDDYVLRVKKASISDEGTFTCVAENRVGKLEAAASLTVRARPVAPPQFVVRPRDQIVAQGRTATFPCEAKGNPQPAVFWQKEGSQNLLFPNQPQQPNSRFSVSPSGELTISSVQRSDAGYYICQALTVAGSILAKAQLEVTDVLADRPPPIIRQGPSNQTLGVDSVALLKCQASGDPIPSISWLKDGFSLLGKDPRMSLQELGSLQIKNVKLSDSGVYTCVATSSSGETSWSAFLEVKDPGAVIIMKNNDEDKLPGPPSKPQVTDVTRNSVSLSWQSGTPGETPVTSYVIEAFSQSVSNSWQTVADHLKATQFTVKSLRPNTIYLFMVRAVNSHGLSDPSPISDPVRTQDISPPAQGVDHRHVQKELGEVIVRLHNPVVLSPTTIQVTWTVDRQSQFIQGYRVLYRQTSGLPSPGLWQTQDVKIPSERGVVLSSLKKGIVYEIKVRPYFNEFQGMDSESRTSRTSEEAPSAPPQQVTVLTVGNQNSTSISISWDPPPPDHQNGIIQEYKIWCLGNETRFHVNKTVDAAIRSVVVGGLQVGVVYHVEVAASTSAGVGVKSEPQPIFIGKEFQEVIIHGNRNNSITEQITDVVKQPAFIAGIGGACWVILMGFSIWLYWRRKKRKGLSNYAVQSFTFTPAVTFQRVDGGLMSNGSRPGLLNASDPGYPWLADSWPTTSLPVNSNSGGPNDLSNFSRGDLPNGQGEKTGTMLSDGAIYSSIDFTTKASYNSPGQTSQATPYATTQILHSSSIHELAVDLPEAQWKASLQAKQEMANLGYSLVDKNSSLVDKSSCNNTLLFIPDYRLADGLSHRIPHNQSQDFSTTSSHNSSERSGSLSGGKGGKKKKTKAASKSAKANGSNWANVPLPPPPVHPLPGTEMDLYPNEHHEGGGYDSDSWGTAMPVQTYLHQGMEDELEEEEERVPTPPIRGVASSPAAVSFGQQSTATLTPSPRDEMQPMLQAHLEELTRAYQLDMAKQTWHMQGGSLPPHAPAPPVGYVSSTMVSDLETDLPDEDLDEEEDEEDEGYGARHHRGIEHTPGSSMDNLDSSLTGKGLSHRPRPSSPFSTDGSTVGTHSLGHQRAARPTRKPRNQGTAPHRRDAGADDLPPPPEPPPSQGQGRIQGARSIGSMAPQGDRKASSLERTPMSGPLCGPDDIKSSIDRHLRTSLEHHRQIQERLGSMERAEDGQRGHKAEDGCLPYSKPSFPSPGGHSSSGTASSKGSTGPRKTEGPRQPQQWTASEHAEFLGTNGQGQYTGEL</sequence>
<dbReference type="PANTHER" id="PTHR12231:SF242">
    <property type="entry name" value="ROUNDABOUT HOMOLOG 2"/>
    <property type="match status" value="1"/>
</dbReference>
<keyword evidence="2" id="KW-0217">Developmental protein</keyword>
<dbReference type="InterPro" id="IPR013106">
    <property type="entry name" value="Ig_V-set"/>
</dbReference>
<dbReference type="InterPro" id="IPR003599">
    <property type="entry name" value="Ig_sub"/>
</dbReference>
<dbReference type="GO" id="GO:0022603">
    <property type="term" value="P:regulation of anatomical structure morphogenesis"/>
    <property type="evidence" value="ECO:0007669"/>
    <property type="project" value="UniProtKB-ARBA"/>
</dbReference>
<proteinExistence type="inferred from homology"/>
<dbReference type="GO" id="GO:0051239">
    <property type="term" value="P:regulation of multicellular organismal process"/>
    <property type="evidence" value="ECO:0007669"/>
    <property type="project" value="UniProtKB-ARBA"/>
</dbReference>
<dbReference type="GeneID" id="112149095"/>
<feature type="compositionally biased region" description="Low complexity" evidence="17">
    <location>
        <begin position="1494"/>
        <end position="1518"/>
    </location>
</feature>
<keyword evidence="14" id="KW-0325">Glycoprotein</keyword>
<dbReference type="Gene3D" id="2.60.40.10">
    <property type="entry name" value="Immunoglobulins"/>
    <property type="match status" value="8"/>
</dbReference>
<dbReference type="GO" id="GO:0007417">
    <property type="term" value="P:central nervous system development"/>
    <property type="evidence" value="ECO:0007669"/>
    <property type="project" value="UniProtKB-ARBA"/>
</dbReference>
<dbReference type="Pfam" id="PF07679">
    <property type="entry name" value="I-set"/>
    <property type="match status" value="3"/>
</dbReference>
<dbReference type="SMART" id="SM00406">
    <property type="entry name" value="IGv"/>
    <property type="match status" value="2"/>
</dbReference>
<dbReference type="Ensembl" id="ENSOMET00000013213.1">
    <property type="protein sequence ID" value="ENSOMEP00000002004.1"/>
    <property type="gene ID" value="ENSOMEG00000002946.1"/>
</dbReference>
<protein>
    <submittedName>
        <fullName evidence="22">Roundabout, axon guidance receptor, homolog 2 (Drosophila)</fullName>
    </submittedName>
</protein>
<evidence type="ECO:0000256" key="17">
    <source>
        <dbReference type="SAM" id="MobiDB-lite"/>
    </source>
</evidence>
<feature type="transmembrane region" description="Helical" evidence="18">
    <location>
        <begin position="891"/>
        <end position="913"/>
    </location>
</feature>
<evidence type="ECO:0000256" key="4">
    <source>
        <dbReference type="ARBA" id="ARBA00022553"/>
    </source>
</evidence>
<keyword evidence="13" id="KW-0675">Receptor</keyword>
<feature type="domain" description="Ig-like" evidence="20">
    <location>
        <begin position="446"/>
        <end position="526"/>
    </location>
</feature>
<feature type="domain" description="Ig-like" evidence="20">
    <location>
        <begin position="52"/>
        <end position="148"/>
    </location>
</feature>
<organism evidence="22 23">
    <name type="scientific">Oryzias melastigma</name>
    <name type="common">Marine medaka</name>
    <dbReference type="NCBI Taxonomy" id="30732"/>
    <lineage>
        <taxon>Eukaryota</taxon>
        <taxon>Metazoa</taxon>
        <taxon>Chordata</taxon>
        <taxon>Craniata</taxon>
        <taxon>Vertebrata</taxon>
        <taxon>Euteleostomi</taxon>
        <taxon>Actinopterygii</taxon>
        <taxon>Neopterygii</taxon>
        <taxon>Teleostei</taxon>
        <taxon>Neoteleostei</taxon>
        <taxon>Acanthomorphata</taxon>
        <taxon>Ovalentaria</taxon>
        <taxon>Atherinomorphae</taxon>
        <taxon>Beloniformes</taxon>
        <taxon>Adrianichthyidae</taxon>
        <taxon>Oryziinae</taxon>
        <taxon>Oryzias</taxon>
    </lineage>
</organism>
<keyword evidence="7" id="KW-0677">Repeat</keyword>
<dbReference type="Pfam" id="PF13927">
    <property type="entry name" value="Ig_3"/>
    <property type="match status" value="2"/>
</dbReference>
<dbReference type="PROSITE" id="PS50835">
    <property type="entry name" value="IG_LIKE"/>
    <property type="match status" value="5"/>
</dbReference>
<dbReference type="InterPro" id="IPR013098">
    <property type="entry name" value="Ig_I-set"/>
</dbReference>
<feature type="domain" description="Ig-like" evidence="20">
    <location>
        <begin position="154"/>
        <end position="241"/>
    </location>
</feature>
<keyword evidence="12" id="KW-1015">Disulfide bond</keyword>
<dbReference type="CTD" id="6092"/>
<evidence type="ECO:0000256" key="2">
    <source>
        <dbReference type="ARBA" id="ARBA00022473"/>
    </source>
</evidence>
<keyword evidence="5 18" id="KW-0812">Transmembrane</keyword>
<feature type="chain" id="PRO_5017417156" evidence="19">
    <location>
        <begin position="33"/>
        <end position="1551"/>
    </location>
</feature>
<evidence type="ECO:0000256" key="9">
    <source>
        <dbReference type="ARBA" id="ARBA00022902"/>
    </source>
</evidence>
<dbReference type="InterPro" id="IPR013783">
    <property type="entry name" value="Ig-like_fold"/>
</dbReference>
<keyword evidence="4" id="KW-0597">Phosphoprotein</keyword>
<dbReference type="InterPro" id="IPR051170">
    <property type="entry name" value="Neural/epithelial_adhesion"/>
</dbReference>
<keyword evidence="10 18" id="KW-1133">Transmembrane helix</keyword>
<dbReference type="CDD" id="cd20952">
    <property type="entry name" value="IgI_5_Robo"/>
    <property type="match status" value="1"/>
</dbReference>
<dbReference type="FunFam" id="2.60.40.10:FF:000053">
    <property type="entry name" value="Roundabout guidance receptor 1"/>
    <property type="match status" value="1"/>
</dbReference>
<feature type="compositionally biased region" description="Polar residues" evidence="17">
    <location>
        <begin position="1356"/>
        <end position="1367"/>
    </location>
</feature>
<accession>A0A3B3BA24</accession>
<keyword evidence="6 19" id="KW-0732">Signal</keyword>
<dbReference type="FunFam" id="2.60.40.10:FF:000055">
    <property type="entry name" value="roundabout homolog 1 isoform X2"/>
    <property type="match status" value="1"/>
</dbReference>
<feature type="domain" description="Fibronectin type-III" evidence="21">
    <location>
        <begin position="666"/>
        <end position="763"/>
    </location>
</feature>
<feature type="compositionally biased region" description="Basic residues" evidence="17">
    <location>
        <begin position="1374"/>
        <end position="1383"/>
    </location>
</feature>
<dbReference type="GO" id="GO:0030154">
    <property type="term" value="P:cell differentiation"/>
    <property type="evidence" value="ECO:0007669"/>
    <property type="project" value="UniProtKB-KW"/>
</dbReference>
<dbReference type="PROSITE" id="PS51257">
    <property type="entry name" value="PROKAR_LIPOPROTEIN"/>
    <property type="match status" value="1"/>
</dbReference>
<dbReference type="PANTHER" id="PTHR12231">
    <property type="entry name" value="CTX-RELATED TYPE I TRANSMEMBRANE PROTEIN"/>
    <property type="match status" value="1"/>
</dbReference>
<feature type="compositionally biased region" description="Low complexity" evidence="17">
    <location>
        <begin position="1116"/>
        <end position="1129"/>
    </location>
</feature>
<evidence type="ECO:0000256" key="6">
    <source>
        <dbReference type="ARBA" id="ARBA00022729"/>
    </source>
</evidence>
<dbReference type="InterPro" id="IPR036179">
    <property type="entry name" value="Ig-like_dom_sf"/>
</dbReference>
<feature type="region of interest" description="Disordered" evidence="17">
    <location>
        <begin position="1108"/>
        <end position="1190"/>
    </location>
</feature>
<keyword evidence="11 18" id="KW-0472">Membrane</keyword>
<dbReference type="FunFam" id="2.60.40.10:FF:000058">
    <property type="entry name" value="roundabout homolog 2 isoform X3"/>
    <property type="match status" value="1"/>
</dbReference>
<feature type="region of interest" description="Disordered" evidence="17">
    <location>
        <begin position="1305"/>
        <end position="1551"/>
    </location>
</feature>
<evidence type="ECO:0000256" key="12">
    <source>
        <dbReference type="ARBA" id="ARBA00023157"/>
    </source>
</evidence>
<evidence type="ECO:0000256" key="3">
    <source>
        <dbReference type="ARBA" id="ARBA00022500"/>
    </source>
</evidence>
<dbReference type="CDD" id="cd05726">
    <property type="entry name" value="IgI_4_Robo"/>
    <property type="match status" value="1"/>
</dbReference>
<dbReference type="CDD" id="cd00063">
    <property type="entry name" value="FN3"/>
    <property type="match status" value="3"/>
</dbReference>
<feature type="compositionally biased region" description="Polar residues" evidence="17">
    <location>
        <begin position="1332"/>
        <end position="1344"/>
    </location>
</feature>
<dbReference type="SUPFAM" id="SSF48726">
    <property type="entry name" value="Immunoglobulin"/>
    <property type="match status" value="5"/>
</dbReference>
<dbReference type="PROSITE" id="PS50853">
    <property type="entry name" value="FN3"/>
    <property type="match status" value="3"/>
</dbReference>
<dbReference type="Pfam" id="PF00041">
    <property type="entry name" value="fn3"/>
    <property type="match status" value="3"/>
</dbReference>
<dbReference type="Proteomes" id="UP000261560">
    <property type="component" value="Unplaced"/>
</dbReference>
<keyword evidence="23" id="KW-1185">Reference proteome</keyword>
<feature type="compositionally biased region" description="Pro residues" evidence="17">
    <location>
        <begin position="1399"/>
        <end position="1408"/>
    </location>
</feature>
<feature type="signal peptide" evidence="19">
    <location>
        <begin position="1"/>
        <end position="32"/>
    </location>
</feature>
<feature type="region of interest" description="Disordered" evidence="17">
    <location>
        <begin position="977"/>
        <end position="999"/>
    </location>
</feature>
<dbReference type="InterPro" id="IPR007110">
    <property type="entry name" value="Ig-like_dom"/>
</dbReference>
<dbReference type="GeneTree" id="ENSGT00940000156324"/>